<dbReference type="EMBL" id="RXOF01000003">
    <property type="protein sequence ID" value="RTQ51381.1"/>
    <property type="molecule type" value="Genomic_DNA"/>
</dbReference>
<proteinExistence type="predicted"/>
<organism evidence="2 3">
    <name type="scientific">Hymenobacter gummosus</name>
    <dbReference type="NCBI Taxonomy" id="1776032"/>
    <lineage>
        <taxon>Bacteria</taxon>
        <taxon>Pseudomonadati</taxon>
        <taxon>Bacteroidota</taxon>
        <taxon>Cytophagia</taxon>
        <taxon>Cytophagales</taxon>
        <taxon>Hymenobacteraceae</taxon>
        <taxon>Hymenobacter</taxon>
    </lineage>
</organism>
<evidence type="ECO:0000256" key="1">
    <source>
        <dbReference type="SAM" id="SignalP"/>
    </source>
</evidence>
<dbReference type="InterPro" id="IPR013211">
    <property type="entry name" value="LVIVD"/>
</dbReference>
<dbReference type="RefSeq" id="WP_126692274.1">
    <property type="nucleotide sequence ID" value="NZ_RXOF01000003.1"/>
</dbReference>
<accession>A0A3S0H6J2</accession>
<dbReference type="Proteomes" id="UP000282184">
    <property type="component" value="Unassembled WGS sequence"/>
</dbReference>
<dbReference type="InterPro" id="IPR015943">
    <property type="entry name" value="WD40/YVTN_repeat-like_dom_sf"/>
</dbReference>
<feature type="chain" id="PRO_5018551476" evidence="1">
    <location>
        <begin position="27"/>
        <end position="1171"/>
    </location>
</feature>
<reference evidence="2 3" key="1">
    <citation type="submission" date="2018-12" db="EMBL/GenBank/DDBJ databases">
        <title>Hymenobacter gummosus sp. nov., isolated from a spring.</title>
        <authorList>
            <person name="Nie L."/>
        </authorList>
    </citation>
    <scope>NUCLEOTIDE SEQUENCE [LARGE SCALE GENOMIC DNA]</scope>
    <source>
        <strain evidence="2 3">KCTC 52166</strain>
    </source>
</reference>
<dbReference type="SUPFAM" id="SSF75011">
    <property type="entry name" value="3-carboxy-cis,cis-mucoante lactonizing enzyme"/>
    <property type="match status" value="1"/>
</dbReference>
<keyword evidence="1" id="KW-0732">Signal</keyword>
<dbReference type="AlphaFoldDB" id="A0A3S0H6J2"/>
<feature type="signal peptide" evidence="1">
    <location>
        <begin position="1"/>
        <end position="26"/>
    </location>
</feature>
<dbReference type="OrthoDB" id="9793307at2"/>
<evidence type="ECO:0000313" key="2">
    <source>
        <dbReference type="EMBL" id="RTQ51381.1"/>
    </source>
</evidence>
<gene>
    <name evidence="2" type="ORF">EJV47_06135</name>
</gene>
<evidence type="ECO:0000313" key="3">
    <source>
        <dbReference type="Proteomes" id="UP000282184"/>
    </source>
</evidence>
<name>A0A3S0H6J2_9BACT</name>
<keyword evidence="3" id="KW-1185">Reference proteome</keyword>
<dbReference type="Gene3D" id="2.130.10.10">
    <property type="entry name" value="YVTN repeat-like/Quinoprotein amine dehydrogenase"/>
    <property type="match status" value="1"/>
</dbReference>
<sequence length="1171" mass="115500">MLASLRRLLGPALRTWLLLAPTMLRAQHVGINTTQPTQPLDVNGNARVRGLANPAATAPQLVRADADGNLSAAPLPAAAGLGAAAALLGQVATDPGPADVAVSGTTAYVASSGSNRLAVYDCANPAAPVLRGQLSTPGAALAVAVSGTTAYVVTYNPGALLVVDCSNPAAPQLRGSVSIGGVPYDVAVGGTTAYVVEPLSNALLAYDCANPASPQLLGSAATEASPQGVTVSGTTVYVANYTARSLQLFDGAPPGAPVLRGRLALSGSPYRVAVDGTTAYLTSYSPDALLVVDCAPPTAPQLLTSLTTDTGTADVALSGPLLAVISYASTSLQAFDRSRPAAPAPLGRATTDGTPQALALSGTTAYVVNAFRNSLQLFRVLPTPAGVVGQNPDGSLSNLPLSALNYWQQSGNYVYRAGGRVGIGTAAPQTTLDVNGVATLRDELRVSGPLTLAGGAWLQNQLRVSGSTELQGSATLQNGLTVGGSTHLRDVVTTAKSVVLDVGDTNPGTVGGEALRFGALGTGEGIGSQRQANAAGRANQYGLDFYTNSQKRLSIANNGNVGVGTDQPAAALDVVGGTRLRGLSTPGVVTTDADGYLSSAPAAALDPTTAGSGLTKTGNNFALGGTLTQPTTLNQGGYALSLTGGYVGIGTAAPQQPLDVAGNIGASGTVAAAGGLAGGALDVSGPARLRGLATAGVVTNQADGTLGTATAAALDPTTATNGLTKTGSAFALGGALSQPTALDLGPHSFRLTNGVGQNVADPAVLGPTNSFRTVGNPGETQTFTAAATGALTQVEVTLSSSAGGRSLLLNVWAGAAGTGTLLLSAPQAFTVAVGGPAPYVFALGGLTLTQGQAYTLELRGAGNLGWAYSSIGPYPNGAAGFDPARDFVFRVTINNAAVLLTAQATGVGIGTATPQAGLHVAGSSRFDALSGAGQRVVTADASGNLSTATATSLDPTTAANGLTKTGNSFALGGTLLQHTTLALGGFNLGLTGGRLGVGTSSPQQALDVSGNAAISGNAAVSGTTALTGTVTTGGSLGVGTSSPAVRLHVAGTAGTPNVRVESLAGSGTRLVTADASGNLATTAAMQTGAASIGTSGSDYKTLAVTFPAAYASAPATVLVTVRNEAGTTYTDTFAVTLRSVSATGFVVNIRREDGGGQGWGQNPTLSWLALP</sequence>
<dbReference type="Pfam" id="PF08309">
    <property type="entry name" value="LVIVD"/>
    <property type="match status" value="3"/>
</dbReference>
<comment type="caution">
    <text evidence="2">The sequence shown here is derived from an EMBL/GenBank/DDBJ whole genome shotgun (WGS) entry which is preliminary data.</text>
</comment>
<protein>
    <submittedName>
        <fullName evidence="2">Uncharacterized protein</fullName>
    </submittedName>
</protein>